<feature type="transmembrane region" description="Helical" evidence="1">
    <location>
        <begin position="144"/>
        <end position="164"/>
    </location>
</feature>
<name>A0AAP0PDS3_9MAGN</name>
<dbReference type="AlphaFoldDB" id="A0AAP0PDS3"/>
<keyword evidence="1" id="KW-1133">Transmembrane helix</keyword>
<dbReference type="Proteomes" id="UP001419268">
    <property type="component" value="Unassembled WGS sequence"/>
</dbReference>
<reference evidence="2 3" key="1">
    <citation type="submission" date="2024-01" db="EMBL/GenBank/DDBJ databases">
        <title>Genome assemblies of Stephania.</title>
        <authorList>
            <person name="Yang L."/>
        </authorList>
    </citation>
    <scope>NUCLEOTIDE SEQUENCE [LARGE SCALE GENOMIC DNA]</scope>
    <source>
        <strain evidence="2">JXDWG</strain>
        <tissue evidence="2">Leaf</tissue>
    </source>
</reference>
<keyword evidence="3" id="KW-1185">Reference proteome</keyword>
<keyword evidence="1" id="KW-0472">Membrane</keyword>
<dbReference type="EMBL" id="JBBNAG010000004">
    <property type="protein sequence ID" value="KAK9141248.1"/>
    <property type="molecule type" value="Genomic_DNA"/>
</dbReference>
<accession>A0AAP0PDS3</accession>
<dbReference type="PANTHER" id="PTHR36743:SF1">
    <property type="entry name" value="OS04G0495300 PROTEIN"/>
    <property type="match status" value="1"/>
</dbReference>
<proteinExistence type="predicted"/>
<protein>
    <submittedName>
        <fullName evidence="2">Uncharacterized protein</fullName>
    </submittedName>
</protein>
<organism evidence="2 3">
    <name type="scientific">Stephania cephalantha</name>
    <dbReference type="NCBI Taxonomy" id="152367"/>
    <lineage>
        <taxon>Eukaryota</taxon>
        <taxon>Viridiplantae</taxon>
        <taxon>Streptophyta</taxon>
        <taxon>Embryophyta</taxon>
        <taxon>Tracheophyta</taxon>
        <taxon>Spermatophyta</taxon>
        <taxon>Magnoliopsida</taxon>
        <taxon>Ranunculales</taxon>
        <taxon>Menispermaceae</taxon>
        <taxon>Menispermoideae</taxon>
        <taxon>Cissampelideae</taxon>
        <taxon>Stephania</taxon>
    </lineage>
</organism>
<sequence length="165" mass="17042">MGSVASKRVEKTLAASPDFTAAVTAAFRRSLDLSEHAFPGVRRYQLYSAAAEIHRDLISGAGHRLVDRWLPSPPTRVQVDRAAAAAAAGGGEETLDEEEFMEFAVEAFAEGILGNASRAVLKRVPVGLVGIGGIGVATRSGGGLVGSVMGVYAVGVAIGVYLSLC</sequence>
<gene>
    <name evidence="2" type="ORF">Scep_010929</name>
</gene>
<evidence type="ECO:0000313" key="2">
    <source>
        <dbReference type="EMBL" id="KAK9141248.1"/>
    </source>
</evidence>
<comment type="caution">
    <text evidence="2">The sequence shown here is derived from an EMBL/GenBank/DDBJ whole genome shotgun (WGS) entry which is preliminary data.</text>
</comment>
<dbReference type="PANTHER" id="PTHR36743">
    <property type="entry name" value="OS04G0495300 PROTEIN"/>
    <property type="match status" value="1"/>
</dbReference>
<evidence type="ECO:0000313" key="3">
    <source>
        <dbReference type="Proteomes" id="UP001419268"/>
    </source>
</evidence>
<evidence type="ECO:0000256" key="1">
    <source>
        <dbReference type="SAM" id="Phobius"/>
    </source>
</evidence>
<keyword evidence="1" id="KW-0812">Transmembrane</keyword>